<organism evidence="8 9">
    <name type="scientific">Trichostrongylus colubriformis</name>
    <name type="common">Black scour worm</name>
    <dbReference type="NCBI Taxonomy" id="6319"/>
    <lineage>
        <taxon>Eukaryota</taxon>
        <taxon>Metazoa</taxon>
        <taxon>Ecdysozoa</taxon>
        <taxon>Nematoda</taxon>
        <taxon>Chromadorea</taxon>
        <taxon>Rhabditida</taxon>
        <taxon>Rhabditina</taxon>
        <taxon>Rhabditomorpha</taxon>
        <taxon>Strongyloidea</taxon>
        <taxon>Trichostrongylidae</taxon>
        <taxon>Trichostrongylus</taxon>
    </lineage>
</organism>
<evidence type="ECO:0000313" key="9">
    <source>
        <dbReference type="Proteomes" id="UP001331761"/>
    </source>
</evidence>
<evidence type="ECO:0000256" key="2">
    <source>
        <dbReference type="ARBA" id="ARBA00022771"/>
    </source>
</evidence>
<comment type="caution">
    <text evidence="8">The sequence shown here is derived from an EMBL/GenBank/DDBJ whole genome shotgun (WGS) entry which is preliminary data.</text>
</comment>
<evidence type="ECO:0000256" key="3">
    <source>
        <dbReference type="ARBA" id="ARBA00022833"/>
    </source>
</evidence>
<dbReference type="Gene3D" id="6.20.210.20">
    <property type="entry name" value="THAP domain"/>
    <property type="match status" value="1"/>
</dbReference>
<dbReference type="SUPFAM" id="SSF57716">
    <property type="entry name" value="Glucocorticoid receptor-like (DNA-binding domain)"/>
    <property type="match status" value="1"/>
</dbReference>
<dbReference type="Proteomes" id="UP001331761">
    <property type="component" value="Unassembled WGS sequence"/>
</dbReference>
<dbReference type="InterPro" id="IPR013087">
    <property type="entry name" value="Znf_C2H2_type"/>
</dbReference>
<name>A0AAN8FTU0_TRICO</name>
<keyword evidence="2 5" id="KW-0863">Zinc-finger</keyword>
<protein>
    <submittedName>
        <fullName evidence="8">THAP-type domain-containing protein</fullName>
    </submittedName>
</protein>
<dbReference type="InterPro" id="IPR038441">
    <property type="entry name" value="THAP_Znf_sf"/>
</dbReference>
<dbReference type="PROSITE" id="PS50950">
    <property type="entry name" value="ZF_THAP"/>
    <property type="match status" value="1"/>
</dbReference>
<keyword evidence="1" id="KW-0479">Metal-binding</keyword>
<dbReference type="Pfam" id="PF05485">
    <property type="entry name" value="THAP"/>
    <property type="match status" value="1"/>
</dbReference>
<evidence type="ECO:0000256" key="4">
    <source>
        <dbReference type="ARBA" id="ARBA00023125"/>
    </source>
</evidence>
<dbReference type="GO" id="GO:0003677">
    <property type="term" value="F:DNA binding"/>
    <property type="evidence" value="ECO:0007669"/>
    <property type="project" value="UniProtKB-UniRule"/>
</dbReference>
<evidence type="ECO:0000259" key="7">
    <source>
        <dbReference type="PROSITE" id="PS50950"/>
    </source>
</evidence>
<dbReference type="InterPro" id="IPR006612">
    <property type="entry name" value="THAP_Znf"/>
</dbReference>
<dbReference type="GO" id="GO:0008270">
    <property type="term" value="F:zinc ion binding"/>
    <property type="evidence" value="ECO:0007669"/>
    <property type="project" value="UniProtKB-KW"/>
</dbReference>
<reference evidence="8 9" key="1">
    <citation type="submission" date="2019-10" db="EMBL/GenBank/DDBJ databases">
        <title>Assembly and Annotation for the nematode Trichostrongylus colubriformis.</title>
        <authorList>
            <person name="Martin J."/>
        </authorList>
    </citation>
    <scope>NUCLEOTIDE SEQUENCE [LARGE SCALE GENOMIC DNA]</scope>
    <source>
        <strain evidence="8">G859</strain>
        <tissue evidence="8">Whole worm</tissue>
    </source>
</reference>
<dbReference type="PROSITE" id="PS00028">
    <property type="entry name" value="ZINC_FINGER_C2H2_1"/>
    <property type="match status" value="1"/>
</dbReference>
<evidence type="ECO:0000256" key="6">
    <source>
        <dbReference type="SAM" id="MobiDB-lite"/>
    </source>
</evidence>
<evidence type="ECO:0000313" key="8">
    <source>
        <dbReference type="EMBL" id="KAK5980817.1"/>
    </source>
</evidence>
<accession>A0AAN8FTU0</accession>
<gene>
    <name evidence="8" type="ORF">GCK32_006649</name>
</gene>
<dbReference type="AlphaFoldDB" id="A0AAN8FTU0"/>
<evidence type="ECO:0000256" key="5">
    <source>
        <dbReference type="PROSITE-ProRule" id="PRU00309"/>
    </source>
</evidence>
<proteinExistence type="predicted"/>
<sequence>MSPPLHSCTNFLCFRMFVGEKLGLDHSHEAQNFTQTYLLNSQPISVVDNFKNENEEEEYEEMEEEDDDGDDFMTYDVVGGVDGRHEVESAAVCDNYGLIAPQCVVCGRTPTPKTRLFKWPEDEQLRRSWLTFFHLSADYLDGCKGPYICNTHFDANQFLYEGNRIFWKRDPFPRYRQRRNILAEPFPWELEQNFEKKQPSENAKFVRLKNGAIHGHKVTFRESFYKSKSKLSHPVAVVSLPENPNIFYEFSYTRTSSKDASKFYSCLTCRRAKTDTRIKDVIRTIHIKNDRIQSRGDPFWGHHFACRPFTSVAACSPVQPSTSQSDYIEYNRADGGLLRGHAQTENQWKDGFSSIEQTPFIGATSKVSELPGIRAKGDIQESGRSNRSLTGIVHNMRPSGGRFAKKRPSRTPPRCHLCSRTVSSTILLVQHLLRHIKSTPTCRLCKTKMSPDVPVRLQRRKICLSCVRLKGVS</sequence>
<keyword evidence="3" id="KW-0862">Zinc</keyword>
<dbReference type="EMBL" id="WIXE01006966">
    <property type="protein sequence ID" value="KAK5980817.1"/>
    <property type="molecule type" value="Genomic_DNA"/>
</dbReference>
<keyword evidence="9" id="KW-1185">Reference proteome</keyword>
<feature type="region of interest" description="Disordered" evidence="6">
    <location>
        <begin position="390"/>
        <end position="414"/>
    </location>
</feature>
<feature type="domain" description="THAP-type" evidence="7">
    <location>
        <begin position="99"/>
        <end position="176"/>
    </location>
</feature>
<keyword evidence="4 5" id="KW-0238">DNA-binding</keyword>
<evidence type="ECO:0000256" key="1">
    <source>
        <dbReference type="ARBA" id="ARBA00022723"/>
    </source>
</evidence>